<dbReference type="InterPro" id="IPR006073">
    <property type="entry name" value="GTP-bd"/>
</dbReference>
<feature type="transmembrane region" description="Helical" evidence="1">
    <location>
        <begin position="383"/>
        <end position="403"/>
    </location>
</feature>
<protein>
    <submittedName>
        <fullName evidence="3">Ferrous iron transporter B</fullName>
    </submittedName>
</protein>
<dbReference type="PROSITE" id="PS51711">
    <property type="entry name" value="G_FEOB"/>
    <property type="match status" value="1"/>
</dbReference>
<dbReference type="RefSeq" id="WP_304601082.1">
    <property type="nucleotide sequence ID" value="NZ_JAUQYP010000001.1"/>
</dbReference>
<dbReference type="InterPro" id="IPR011642">
    <property type="entry name" value="Gate_dom"/>
</dbReference>
<dbReference type="Gene3D" id="3.40.50.300">
    <property type="entry name" value="P-loop containing nucleotide triphosphate hydrolases"/>
    <property type="match status" value="1"/>
</dbReference>
<accession>A0ABT9D978</accession>
<dbReference type="InterPro" id="IPR011640">
    <property type="entry name" value="Fe2_transport_prot_B_C"/>
</dbReference>
<dbReference type="CDD" id="cd01879">
    <property type="entry name" value="FeoB"/>
    <property type="match status" value="1"/>
</dbReference>
<reference evidence="3 4" key="1">
    <citation type="submission" date="2023-07" db="EMBL/GenBank/DDBJ databases">
        <title>Description of novel actinomycetes strains, isolated from tidal flat sediment.</title>
        <authorList>
            <person name="Lu C."/>
        </authorList>
    </citation>
    <scope>NUCLEOTIDE SEQUENCE [LARGE SCALE GENOMIC DNA]</scope>
    <source>
        <strain evidence="3 4">SYSU T00b441</strain>
    </source>
</reference>
<feature type="transmembrane region" description="Helical" evidence="1">
    <location>
        <begin position="229"/>
        <end position="252"/>
    </location>
</feature>
<keyword evidence="4" id="KW-1185">Reference proteome</keyword>
<dbReference type="SUPFAM" id="SSF52540">
    <property type="entry name" value="P-loop containing nucleoside triphosphate hydrolases"/>
    <property type="match status" value="1"/>
</dbReference>
<dbReference type="EMBL" id="JAUQYP010000001">
    <property type="protein sequence ID" value="MDO8107459.1"/>
    <property type="molecule type" value="Genomic_DNA"/>
</dbReference>
<keyword evidence="1" id="KW-0812">Transmembrane</keyword>
<keyword evidence="1" id="KW-0472">Membrane</keyword>
<feature type="transmembrane region" description="Helical" evidence="1">
    <location>
        <begin position="409"/>
        <end position="428"/>
    </location>
</feature>
<feature type="transmembrane region" description="Helical" evidence="1">
    <location>
        <begin position="587"/>
        <end position="607"/>
    </location>
</feature>
<dbReference type="PRINTS" id="PR00326">
    <property type="entry name" value="GTP1OBG"/>
</dbReference>
<dbReference type="PANTHER" id="PTHR43185">
    <property type="entry name" value="FERROUS IRON TRANSPORT PROTEIN B"/>
    <property type="match status" value="1"/>
</dbReference>
<feature type="transmembrane region" description="Helical" evidence="1">
    <location>
        <begin position="470"/>
        <end position="487"/>
    </location>
</feature>
<dbReference type="InterPro" id="IPR050860">
    <property type="entry name" value="FeoB_GTPase"/>
</dbReference>
<dbReference type="InterPro" id="IPR030389">
    <property type="entry name" value="G_FEOB_dom"/>
</dbReference>
<dbReference type="PANTHER" id="PTHR43185:SF1">
    <property type="entry name" value="FE(2+) TRANSPORTER FEOB"/>
    <property type="match status" value="1"/>
</dbReference>
<feature type="transmembrane region" description="Helical" evidence="1">
    <location>
        <begin position="340"/>
        <end position="362"/>
    </location>
</feature>
<evidence type="ECO:0000313" key="4">
    <source>
        <dbReference type="Proteomes" id="UP001232536"/>
    </source>
</evidence>
<dbReference type="InterPro" id="IPR027417">
    <property type="entry name" value="P-loop_NTPase"/>
</dbReference>
<sequence length="643" mass="66866">MSATCHDAGAASAPAGAAEIALVGAPNVGKSSVFNHLTGLRVKTANYPGVTVTRSSGRIEARGGMPSVGVTDLPGTYGLTPLSPDEQVVADHLAGRLPGAPPPDALVLVVDATTLRRSMSLVAQAAAKGLPCAVALTMTDELRSAGGDVDAVELGRALGMPVVEVVGHRGRGVPALRDAILAWRTWERPVLPPPVDDDDELAAWTTSVLGAAGYRAATLPRRSRGIDRVLLHPLGGLLAFLVVMAVFFQTIFAVAAPLQGLVEGAFSRLSDAASAAIGPPLVADFVSTALIGGVGGVLVFLPQIALLFVLLALLEGSGYLARAAVLMDRVMAVTGLDGRAFVSMLSSVACAVPGIMSTRTMPSSRDRLATMLSAPLMPCSARLPVYLLLVGMLVPSGATWGPFGAQGLVLFGLYLLGGLSTLVAAAVLTKTALRGGGLPFYLELPPYRVPSWRTVLHAVGGAVGTFLRKMATVILAASVVLWALLSFPSRPAETAGMDPADASAYVLDHSWAASLGHAVQPVFEPLGFDWRIDVGLLGSMAAREVFVSTMGQVATAENPDSPSTALQELTWTEGPRAGQPLFTAPTIAALLVFFVYALQCFATIAVLRRESNSWRWPALAFTYMGVLAWVMAWAARSLVGVLG</sequence>
<keyword evidence="1" id="KW-1133">Transmembrane helix</keyword>
<dbReference type="Pfam" id="PF07670">
    <property type="entry name" value="Gate"/>
    <property type="match status" value="2"/>
</dbReference>
<comment type="caution">
    <text evidence="3">The sequence shown here is derived from an EMBL/GenBank/DDBJ whole genome shotgun (WGS) entry which is preliminary data.</text>
</comment>
<evidence type="ECO:0000259" key="2">
    <source>
        <dbReference type="PROSITE" id="PS51711"/>
    </source>
</evidence>
<evidence type="ECO:0000313" key="3">
    <source>
        <dbReference type="EMBL" id="MDO8107459.1"/>
    </source>
</evidence>
<proteinExistence type="predicted"/>
<gene>
    <name evidence="3" type="ORF">Q6348_09650</name>
</gene>
<dbReference type="Proteomes" id="UP001232536">
    <property type="component" value="Unassembled WGS sequence"/>
</dbReference>
<organism evidence="3 4">
    <name type="scientific">Actinotalea lenta</name>
    <dbReference type="NCBI Taxonomy" id="3064654"/>
    <lineage>
        <taxon>Bacteria</taxon>
        <taxon>Bacillati</taxon>
        <taxon>Actinomycetota</taxon>
        <taxon>Actinomycetes</taxon>
        <taxon>Micrococcales</taxon>
        <taxon>Cellulomonadaceae</taxon>
        <taxon>Actinotalea</taxon>
    </lineage>
</organism>
<feature type="transmembrane region" description="Helical" evidence="1">
    <location>
        <begin position="298"/>
        <end position="320"/>
    </location>
</feature>
<evidence type="ECO:0000256" key="1">
    <source>
        <dbReference type="SAM" id="Phobius"/>
    </source>
</evidence>
<feature type="transmembrane region" description="Helical" evidence="1">
    <location>
        <begin position="614"/>
        <end position="635"/>
    </location>
</feature>
<dbReference type="Pfam" id="PF02421">
    <property type="entry name" value="FeoB_N"/>
    <property type="match status" value="1"/>
</dbReference>
<feature type="domain" description="FeoB-type G" evidence="2">
    <location>
        <begin position="17"/>
        <end position="186"/>
    </location>
</feature>
<name>A0ABT9D978_9CELL</name>
<dbReference type="Pfam" id="PF07664">
    <property type="entry name" value="FeoB_C"/>
    <property type="match status" value="1"/>
</dbReference>